<organism evidence="3 4">
    <name type="scientific">Parastrongyloides trichosuri</name>
    <name type="common">Possum-specific nematode worm</name>
    <dbReference type="NCBI Taxonomy" id="131310"/>
    <lineage>
        <taxon>Eukaryota</taxon>
        <taxon>Metazoa</taxon>
        <taxon>Ecdysozoa</taxon>
        <taxon>Nematoda</taxon>
        <taxon>Chromadorea</taxon>
        <taxon>Rhabditida</taxon>
        <taxon>Tylenchina</taxon>
        <taxon>Panagrolaimomorpha</taxon>
        <taxon>Strongyloidoidea</taxon>
        <taxon>Strongyloididae</taxon>
        <taxon>Parastrongyloides</taxon>
    </lineage>
</organism>
<evidence type="ECO:0000259" key="2">
    <source>
        <dbReference type="Pfam" id="PF03407"/>
    </source>
</evidence>
<dbReference type="InterPro" id="IPR005069">
    <property type="entry name" value="Nucl-diP-sugar_transferase"/>
</dbReference>
<dbReference type="Pfam" id="PF03407">
    <property type="entry name" value="Nucleotid_trans"/>
    <property type="match status" value="1"/>
</dbReference>
<sequence length="392" mass="46104">MFSTKNYSFKLITTFTLFIATLILLILIFKNFEKNYYVLTFQEREEFKRCNEKFKLTNSNCIKNATKDDNKTIVKVDSNIYPTVNNDLKFLLQHAAEELLGGDISYDYENRQNDKFQKNKEIVYVTFVTTSTKFLLRNWLCNIHYMEHSLNKKNLLKRILLISLDPDACEEVTSKNNLSCLYIPSNKKANEAITKEDVLQKWNIFIFDIINTLLNSKISVFYFETKDIWLKDPYPLLNNTTLIDDADVVLPMKLAMDQPYHFYKSPILVHYSKASKMFLNELKTQLLLTQENDITSDNSLEIINNLCQTSYYGVVCREFYENEICDIKECNIPSNTHNVYNQTIILNNFPLSISDSRKYALIKHNKMWFLNVNLKENDPLECSFLKVKEFIS</sequence>
<reference evidence="4" key="1">
    <citation type="submission" date="2017-02" db="UniProtKB">
        <authorList>
            <consortium name="WormBaseParasite"/>
        </authorList>
    </citation>
    <scope>IDENTIFICATION</scope>
</reference>
<dbReference type="WBParaSite" id="PTRK_0001493800.1">
    <property type="protein sequence ID" value="PTRK_0001493800.1"/>
    <property type="gene ID" value="PTRK_0001493800"/>
</dbReference>
<keyword evidence="1" id="KW-0812">Transmembrane</keyword>
<name>A0A0N5A0J1_PARTI</name>
<evidence type="ECO:0000256" key="1">
    <source>
        <dbReference type="SAM" id="Phobius"/>
    </source>
</evidence>
<feature type="domain" description="Nucleotide-diphospho-sugar transferase" evidence="2">
    <location>
        <begin position="155"/>
        <end position="291"/>
    </location>
</feature>
<protein>
    <submittedName>
        <fullName evidence="4">Nucleotid_trans domain-containing protein</fullName>
    </submittedName>
</protein>
<keyword evidence="1" id="KW-1133">Transmembrane helix</keyword>
<keyword evidence="1" id="KW-0472">Membrane</keyword>
<dbReference type="Proteomes" id="UP000038045">
    <property type="component" value="Unplaced"/>
</dbReference>
<evidence type="ECO:0000313" key="4">
    <source>
        <dbReference type="WBParaSite" id="PTRK_0001493800.1"/>
    </source>
</evidence>
<dbReference type="AlphaFoldDB" id="A0A0N5A0J1"/>
<evidence type="ECO:0000313" key="3">
    <source>
        <dbReference type="Proteomes" id="UP000038045"/>
    </source>
</evidence>
<proteinExistence type="predicted"/>
<accession>A0A0N5A0J1</accession>
<feature type="transmembrane region" description="Helical" evidence="1">
    <location>
        <begin position="7"/>
        <end position="29"/>
    </location>
</feature>
<keyword evidence="3" id="KW-1185">Reference proteome</keyword>